<keyword evidence="4" id="KW-1185">Reference proteome</keyword>
<accession>A0A9X2ADG3</accession>
<keyword evidence="1" id="KW-0732">Signal</keyword>
<sequence>MKKTRRLALFAATATLAVGALSGCGQSATPTTTGSNGGSNSAVVNQPMVVVPSPYGTFQPNFSPFQGNANQGTDGLIYQPLFYFDNVSSNVYPFLGTNYSWSNGDKTLTVNLQQHAKWSDGKPFTSKDVVFTFNLFKKYPATDTNGVWNELTSVTANGKYQVIFQFKKADVPFAAFVLGSYIVPQHIWASLGNPSKVNVPNPVGTGPYVLGSFSPEVYTLKANPNYYGGEPDIRNLQYPAYTSNDSADLALAKGQIDWAGIFIPNIQNVYSSKSPNNKYWFPPDGDVVLYPNLTNPLLGNLAVRQAISLGINRQQIDQEGEYGFEAPASPTGLVLPNDNSWIDPSLTTSQLSYSYNPAKAIQILEKAGFKKNAQGIFESSSGQPLSFTLQVVTGWTDWDSDSELISQQLKQIGINVTVQEEQFGSYYSNLTGHNYQLTISWTNNTGPNPYYQYENMLATKGGWNIEQWSNPATTEALSNFEKTTNLAAQQQQIYKIEKVMVNSLPTIPLVYAATWNEYNDSNITGWPTAQNPYVNPAPFTGAADAVVLMHLHGR</sequence>
<dbReference type="GO" id="GO:0043190">
    <property type="term" value="C:ATP-binding cassette (ABC) transporter complex"/>
    <property type="evidence" value="ECO:0007669"/>
    <property type="project" value="InterPro"/>
</dbReference>
<dbReference type="Proteomes" id="UP001139263">
    <property type="component" value="Unassembled WGS sequence"/>
</dbReference>
<reference evidence="3" key="1">
    <citation type="submission" date="2022-03" db="EMBL/GenBank/DDBJ databases">
        <title>Draft Genome Sequence of Firmicute Strain S0AB, a Heterotrophic Iron/Sulfur-Oxidizing Extreme Acidophile.</title>
        <authorList>
            <person name="Vergara E."/>
            <person name="Pakostova E."/>
            <person name="Johnson D.B."/>
            <person name="Holmes D.S."/>
        </authorList>
    </citation>
    <scope>NUCLEOTIDE SEQUENCE</scope>
    <source>
        <strain evidence="3">S0AB</strain>
    </source>
</reference>
<organism evidence="3 4">
    <name type="scientific">Sulfoacidibacillus ferrooxidans</name>
    <dbReference type="NCBI Taxonomy" id="2005001"/>
    <lineage>
        <taxon>Bacteria</taxon>
        <taxon>Bacillati</taxon>
        <taxon>Bacillota</taxon>
        <taxon>Bacilli</taxon>
        <taxon>Bacillales</taxon>
        <taxon>Alicyclobacillaceae</taxon>
        <taxon>Sulfoacidibacillus</taxon>
    </lineage>
</organism>
<dbReference type="SUPFAM" id="SSF53850">
    <property type="entry name" value="Periplasmic binding protein-like II"/>
    <property type="match status" value="1"/>
</dbReference>
<proteinExistence type="predicted"/>
<dbReference type="PANTHER" id="PTHR30290:SF82">
    <property type="entry name" value="ABC-TYPE DIPEPTIDE_OLIGOPEPTIDE TRANSPORT SYSTEM, PERIPLASMIC COMPONENT"/>
    <property type="match status" value="1"/>
</dbReference>
<dbReference type="Gene3D" id="3.10.105.10">
    <property type="entry name" value="Dipeptide-binding Protein, Domain 3"/>
    <property type="match status" value="1"/>
</dbReference>
<dbReference type="EMBL" id="JALBUF010000001">
    <property type="protein sequence ID" value="MCI0182337.1"/>
    <property type="molecule type" value="Genomic_DNA"/>
</dbReference>
<dbReference type="PANTHER" id="PTHR30290">
    <property type="entry name" value="PERIPLASMIC BINDING COMPONENT OF ABC TRANSPORTER"/>
    <property type="match status" value="1"/>
</dbReference>
<evidence type="ECO:0000256" key="1">
    <source>
        <dbReference type="SAM" id="SignalP"/>
    </source>
</evidence>
<feature type="chain" id="PRO_5040979214" description="Solute-binding protein family 5 domain-containing protein" evidence="1">
    <location>
        <begin position="28"/>
        <end position="554"/>
    </location>
</feature>
<dbReference type="Gene3D" id="3.90.76.10">
    <property type="entry name" value="Dipeptide-binding Protein, Domain 1"/>
    <property type="match status" value="1"/>
</dbReference>
<comment type="caution">
    <text evidence="3">The sequence shown here is derived from an EMBL/GenBank/DDBJ whole genome shotgun (WGS) entry which is preliminary data.</text>
</comment>
<dbReference type="PIRSF" id="PIRSF002741">
    <property type="entry name" value="MppA"/>
    <property type="match status" value="1"/>
</dbReference>
<dbReference type="InterPro" id="IPR039424">
    <property type="entry name" value="SBP_5"/>
</dbReference>
<evidence type="ECO:0000313" key="4">
    <source>
        <dbReference type="Proteomes" id="UP001139263"/>
    </source>
</evidence>
<dbReference type="AlphaFoldDB" id="A0A9X2ADG3"/>
<evidence type="ECO:0000313" key="3">
    <source>
        <dbReference type="EMBL" id="MCI0182337.1"/>
    </source>
</evidence>
<dbReference type="Gene3D" id="3.40.190.10">
    <property type="entry name" value="Periplasmic binding protein-like II"/>
    <property type="match status" value="1"/>
</dbReference>
<feature type="domain" description="Solute-binding protein family 5" evidence="2">
    <location>
        <begin position="91"/>
        <end position="461"/>
    </location>
</feature>
<dbReference type="CDD" id="cd08509">
    <property type="entry name" value="PBP2_TmCBP_oligosaccharides_like"/>
    <property type="match status" value="1"/>
</dbReference>
<dbReference type="InterPro" id="IPR000914">
    <property type="entry name" value="SBP_5_dom"/>
</dbReference>
<dbReference type="PROSITE" id="PS51257">
    <property type="entry name" value="PROKAR_LIPOPROTEIN"/>
    <property type="match status" value="1"/>
</dbReference>
<dbReference type="GO" id="GO:1904680">
    <property type="term" value="F:peptide transmembrane transporter activity"/>
    <property type="evidence" value="ECO:0007669"/>
    <property type="project" value="TreeGrafter"/>
</dbReference>
<dbReference type="GO" id="GO:0015833">
    <property type="term" value="P:peptide transport"/>
    <property type="evidence" value="ECO:0007669"/>
    <property type="project" value="TreeGrafter"/>
</dbReference>
<name>A0A9X2ADG3_9BACL</name>
<protein>
    <recommendedName>
        <fullName evidence="2">Solute-binding protein family 5 domain-containing protein</fullName>
    </recommendedName>
</protein>
<gene>
    <name evidence="3" type="ORF">MM817_00596</name>
</gene>
<dbReference type="RefSeq" id="WP_241711940.1">
    <property type="nucleotide sequence ID" value="NZ_JALBUF010000001.1"/>
</dbReference>
<dbReference type="InterPro" id="IPR030678">
    <property type="entry name" value="Peptide/Ni-bd"/>
</dbReference>
<dbReference type="Pfam" id="PF00496">
    <property type="entry name" value="SBP_bac_5"/>
    <property type="match status" value="1"/>
</dbReference>
<feature type="signal peptide" evidence="1">
    <location>
        <begin position="1"/>
        <end position="27"/>
    </location>
</feature>
<evidence type="ECO:0000259" key="2">
    <source>
        <dbReference type="Pfam" id="PF00496"/>
    </source>
</evidence>
<dbReference type="GO" id="GO:0042597">
    <property type="term" value="C:periplasmic space"/>
    <property type="evidence" value="ECO:0007669"/>
    <property type="project" value="UniProtKB-ARBA"/>
</dbReference>